<sequence>MLKEEHEEWMCLDEDIPVAAILTNLEICQAVCEQDQEINVADSDGEECVGENPTTNLEMRKALDILKRGVQHRSTNFEKVYENEQLISEMLNDNCRHAPIIEFFNCHF</sequence>
<keyword evidence="2" id="KW-1185">Reference proteome</keyword>
<evidence type="ECO:0000313" key="2">
    <source>
        <dbReference type="Proteomes" id="UP000499080"/>
    </source>
</evidence>
<gene>
    <name evidence="1" type="ORF">AVEN_43607_1</name>
</gene>
<dbReference type="OrthoDB" id="6617542at2759"/>
<reference evidence="1 2" key="1">
    <citation type="journal article" date="2019" name="Sci. Rep.">
        <title>Orb-weaving spider Araneus ventricosus genome elucidates the spidroin gene catalogue.</title>
        <authorList>
            <person name="Kono N."/>
            <person name="Nakamura H."/>
            <person name="Ohtoshi R."/>
            <person name="Moran D.A.P."/>
            <person name="Shinohara A."/>
            <person name="Yoshida Y."/>
            <person name="Fujiwara M."/>
            <person name="Mori M."/>
            <person name="Tomita M."/>
            <person name="Arakawa K."/>
        </authorList>
    </citation>
    <scope>NUCLEOTIDE SEQUENCE [LARGE SCALE GENOMIC DNA]</scope>
</reference>
<protein>
    <submittedName>
        <fullName evidence="1">Uncharacterized protein</fullName>
    </submittedName>
</protein>
<proteinExistence type="predicted"/>
<dbReference type="Proteomes" id="UP000499080">
    <property type="component" value="Unassembled WGS sequence"/>
</dbReference>
<accession>A0A4Y2MT63</accession>
<organism evidence="1 2">
    <name type="scientific">Araneus ventricosus</name>
    <name type="common">Orbweaver spider</name>
    <name type="synonym">Epeira ventricosa</name>
    <dbReference type="NCBI Taxonomy" id="182803"/>
    <lineage>
        <taxon>Eukaryota</taxon>
        <taxon>Metazoa</taxon>
        <taxon>Ecdysozoa</taxon>
        <taxon>Arthropoda</taxon>
        <taxon>Chelicerata</taxon>
        <taxon>Arachnida</taxon>
        <taxon>Araneae</taxon>
        <taxon>Araneomorphae</taxon>
        <taxon>Entelegynae</taxon>
        <taxon>Araneoidea</taxon>
        <taxon>Araneidae</taxon>
        <taxon>Araneus</taxon>
    </lineage>
</organism>
<evidence type="ECO:0000313" key="1">
    <source>
        <dbReference type="EMBL" id="GBN29514.1"/>
    </source>
</evidence>
<dbReference type="EMBL" id="BGPR01007786">
    <property type="protein sequence ID" value="GBN29514.1"/>
    <property type="molecule type" value="Genomic_DNA"/>
</dbReference>
<comment type="caution">
    <text evidence="1">The sequence shown here is derived from an EMBL/GenBank/DDBJ whole genome shotgun (WGS) entry which is preliminary data.</text>
</comment>
<name>A0A4Y2MT63_ARAVE</name>
<dbReference type="AlphaFoldDB" id="A0A4Y2MT63"/>